<evidence type="ECO:0000313" key="2">
    <source>
        <dbReference type="EMBL" id="CDH49570.1"/>
    </source>
</evidence>
<dbReference type="OrthoDB" id="2098303at2759"/>
<comment type="caution">
    <text evidence="2">The sequence shown here is derived from an EMBL/GenBank/DDBJ whole genome shotgun (WGS) entry which is preliminary data.</text>
</comment>
<proteinExistence type="predicted"/>
<organism evidence="2 3">
    <name type="scientific">Lichtheimia corymbifera JMRC:FSU:9682</name>
    <dbReference type="NCBI Taxonomy" id="1263082"/>
    <lineage>
        <taxon>Eukaryota</taxon>
        <taxon>Fungi</taxon>
        <taxon>Fungi incertae sedis</taxon>
        <taxon>Mucoromycota</taxon>
        <taxon>Mucoromycotina</taxon>
        <taxon>Mucoromycetes</taxon>
        <taxon>Mucorales</taxon>
        <taxon>Lichtheimiaceae</taxon>
        <taxon>Lichtheimia</taxon>
    </lineage>
</organism>
<protein>
    <submittedName>
        <fullName evidence="2">Uncharacterized protein</fullName>
    </submittedName>
</protein>
<name>A0A068RIP3_9FUNG</name>
<sequence length="126" mass="14543">MPPVEFPIFRQCQRKDPTLASVVPTFLSICKLTFSLEQIQHQLSDIALAAQNTCKHKYSAREVQHLQNRLHHIDEKYREGVIDDRDMSNPSDDPYEHQGQAQIAEELNSIHQTLSNMLENAYPKSQ</sequence>
<dbReference type="Proteomes" id="UP000027586">
    <property type="component" value="Unassembled WGS sequence"/>
</dbReference>
<keyword evidence="3" id="KW-1185">Reference proteome</keyword>
<feature type="region of interest" description="Disordered" evidence="1">
    <location>
        <begin position="80"/>
        <end position="99"/>
    </location>
</feature>
<gene>
    <name evidence="2" type="ORF">LCOR_01309.1</name>
</gene>
<evidence type="ECO:0000256" key="1">
    <source>
        <dbReference type="SAM" id="MobiDB-lite"/>
    </source>
</evidence>
<accession>A0A068RIP3</accession>
<dbReference type="AlphaFoldDB" id="A0A068RIP3"/>
<reference evidence="2" key="1">
    <citation type="submission" date="2013-08" db="EMBL/GenBank/DDBJ databases">
        <title>Gene expansion shapes genome architecture in the human pathogen Lichtheimia corymbifera: an evolutionary genomics analysis in the ancient terrestrial Mucorales (Mucoromycotina).</title>
        <authorList>
            <person name="Schwartze V.U."/>
            <person name="Winter S."/>
            <person name="Shelest E."/>
            <person name="Marcet-Houben M."/>
            <person name="Horn F."/>
            <person name="Wehner S."/>
            <person name="Hoffmann K."/>
            <person name="Riege K."/>
            <person name="Sammeth M."/>
            <person name="Nowrousian M."/>
            <person name="Valiante V."/>
            <person name="Linde J."/>
            <person name="Jacobsen I.D."/>
            <person name="Marz M."/>
            <person name="Brakhage A.A."/>
            <person name="Gabaldon T."/>
            <person name="Bocker S."/>
            <person name="Voigt K."/>
        </authorList>
    </citation>
    <scope>NUCLEOTIDE SEQUENCE [LARGE SCALE GENOMIC DNA]</scope>
    <source>
        <strain evidence="2">FSU 9682</strain>
    </source>
</reference>
<evidence type="ECO:0000313" key="3">
    <source>
        <dbReference type="Proteomes" id="UP000027586"/>
    </source>
</evidence>
<dbReference type="VEuPathDB" id="FungiDB:LCOR_01309.1"/>
<dbReference type="EMBL" id="CBTN010000003">
    <property type="protein sequence ID" value="CDH49570.1"/>
    <property type="molecule type" value="Genomic_DNA"/>
</dbReference>